<organism evidence="2 3">
    <name type="scientific">Camelina sativa</name>
    <name type="common">False flax</name>
    <name type="synonym">Myagrum sativum</name>
    <dbReference type="NCBI Taxonomy" id="90675"/>
    <lineage>
        <taxon>Eukaryota</taxon>
        <taxon>Viridiplantae</taxon>
        <taxon>Streptophyta</taxon>
        <taxon>Embryophyta</taxon>
        <taxon>Tracheophyta</taxon>
        <taxon>Spermatophyta</taxon>
        <taxon>Magnoliopsida</taxon>
        <taxon>eudicotyledons</taxon>
        <taxon>Gunneridae</taxon>
        <taxon>Pentapetalae</taxon>
        <taxon>rosids</taxon>
        <taxon>malvids</taxon>
        <taxon>Brassicales</taxon>
        <taxon>Brassicaceae</taxon>
        <taxon>Camelineae</taxon>
        <taxon>Camelina</taxon>
    </lineage>
</organism>
<evidence type="ECO:0000313" key="2">
    <source>
        <dbReference type="Proteomes" id="UP000694864"/>
    </source>
</evidence>
<feature type="region of interest" description="Disordered" evidence="1">
    <location>
        <begin position="1"/>
        <end position="47"/>
    </location>
</feature>
<dbReference type="GeneID" id="104701237"/>
<gene>
    <name evidence="3" type="primary">LOC104701237</name>
</gene>
<accession>A0ABM0SRR6</accession>
<evidence type="ECO:0000313" key="3">
    <source>
        <dbReference type="RefSeq" id="XP_010415187.1"/>
    </source>
</evidence>
<evidence type="ECO:0000256" key="1">
    <source>
        <dbReference type="SAM" id="MobiDB-lite"/>
    </source>
</evidence>
<reference evidence="3" key="2">
    <citation type="submission" date="2025-08" db="UniProtKB">
        <authorList>
            <consortium name="RefSeq"/>
        </authorList>
    </citation>
    <scope>IDENTIFICATION</scope>
    <source>
        <tissue evidence="3">Leaf</tissue>
    </source>
</reference>
<dbReference type="RefSeq" id="XP_010415187.1">
    <property type="nucleotide sequence ID" value="XM_010416885.2"/>
</dbReference>
<keyword evidence="2" id="KW-1185">Reference proteome</keyword>
<reference evidence="2" key="1">
    <citation type="journal article" date="2014" name="Nat. Commun.">
        <title>The emerging biofuel crop Camelina sativa retains a highly undifferentiated hexaploid genome structure.</title>
        <authorList>
            <person name="Kagale S."/>
            <person name="Koh C."/>
            <person name="Nixon J."/>
            <person name="Bollina V."/>
            <person name="Clarke W.E."/>
            <person name="Tuteja R."/>
            <person name="Spillane C."/>
            <person name="Robinson S.J."/>
            <person name="Links M.G."/>
            <person name="Clarke C."/>
            <person name="Higgins E.E."/>
            <person name="Huebert T."/>
            <person name="Sharpe A.G."/>
            <person name="Parkin I.A."/>
        </authorList>
    </citation>
    <scope>NUCLEOTIDE SEQUENCE [LARGE SCALE GENOMIC DNA]</scope>
    <source>
        <strain evidence="2">cv. DH55</strain>
    </source>
</reference>
<feature type="region of interest" description="Disordered" evidence="1">
    <location>
        <begin position="212"/>
        <end position="239"/>
    </location>
</feature>
<protein>
    <submittedName>
        <fullName evidence="3">Uncharacterized protein LOC104701237</fullName>
    </submittedName>
</protein>
<proteinExistence type="predicted"/>
<sequence>MEYGDEENDIEDSDEDNGVEDSDEEEHDVEDSDADNDSEYSEDDGVSETVQIVDKHNRSIGICNSPYHYLHNSFAEHLYIFEFDAYVHVISHELFIKFSIDGDELVVKECGVNYEDCEADSLNTEKRRMDDNGDSSAITDISKYTNNSETGCSKSKVTEMSLEKNVIKATHEHGEENTVHIANALISSEISVFPSVVGISGVCEAEENVNGNSSVEKKKRKKQIPTIDTERTSEVGNNGDCEANKEVCENDSAKIKRRRVSFLL</sequence>
<feature type="compositionally biased region" description="Acidic residues" evidence="1">
    <location>
        <begin position="1"/>
        <end position="46"/>
    </location>
</feature>
<dbReference type="Proteomes" id="UP000694864">
    <property type="component" value="Chromosome 7"/>
</dbReference>
<name>A0ABM0SRR6_CAMSA</name>